<organism evidence="2 3">
    <name type="scientific">Mycobacterium avium subsp. hominissuis</name>
    <dbReference type="NCBI Taxonomy" id="439334"/>
    <lineage>
        <taxon>Bacteria</taxon>
        <taxon>Bacillati</taxon>
        <taxon>Actinomycetota</taxon>
        <taxon>Actinomycetes</taxon>
        <taxon>Mycobacteriales</taxon>
        <taxon>Mycobacteriaceae</taxon>
        <taxon>Mycobacterium</taxon>
        <taxon>Mycobacterium avium complex (MAC)</taxon>
    </lineage>
</organism>
<accession>A0A2A3LA34</accession>
<evidence type="ECO:0000313" key="2">
    <source>
        <dbReference type="EMBL" id="PBJ35984.1"/>
    </source>
</evidence>
<proteinExistence type="predicted"/>
<dbReference type="EMBL" id="LBGZ01000063">
    <property type="protein sequence ID" value="PBJ35984.1"/>
    <property type="molecule type" value="Genomic_DNA"/>
</dbReference>
<dbReference type="InterPro" id="IPR010093">
    <property type="entry name" value="SinI_DNA-bd"/>
</dbReference>
<reference evidence="2 3" key="1">
    <citation type="journal article" date="2017" name="Genome Biol. Evol.">
        <title>Population Structure and Local Adaptation of MAC Lung Disease Agent Mycobacterium avium subsp. hominissuis.</title>
        <authorList>
            <person name="Yano H."/>
            <person name="Iwamoto T."/>
            <person name="Nishiuchi Y."/>
            <person name="Nakajima C."/>
            <person name="Starkova D.A."/>
            <person name="Mokrousov I."/>
            <person name="Narvskaya O."/>
            <person name="Yoshida S."/>
            <person name="Arikawa K."/>
            <person name="Nakanishi N."/>
            <person name="Osaki K."/>
            <person name="Nakagawa I."/>
            <person name="Ato M."/>
            <person name="Suzuki Y."/>
            <person name="Maruyama F."/>
        </authorList>
    </citation>
    <scope>NUCLEOTIDE SEQUENCE [LARGE SCALE GENOMIC DNA]</scope>
    <source>
        <strain evidence="2 3">OCU466</strain>
    </source>
</reference>
<dbReference type="InterPro" id="IPR041657">
    <property type="entry name" value="HTH_17"/>
</dbReference>
<protein>
    <submittedName>
        <fullName evidence="2">DNA-binding protein</fullName>
    </submittedName>
</protein>
<dbReference type="Pfam" id="PF12728">
    <property type="entry name" value="HTH_17"/>
    <property type="match status" value="1"/>
</dbReference>
<dbReference type="NCBIfam" id="TIGR01764">
    <property type="entry name" value="excise"/>
    <property type="match status" value="1"/>
</dbReference>
<sequence length="169" mass="18505">MRDETLLRTGEAARRLGVSRQHIVDLCNQGQLPCVMVGTHRRIPERAVTNKLTATTQGASRHNGAQLSMWLHAALIPRLLQDPDVVIGKARANLAQGRASGAIDIHSAPYAREWEAILDAGVGRIIAVLLDPSDHATTLRSCTPFAGVLPQDEVRAIKKAWREERKRAA</sequence>
<dbReference type="AlphaFoldDB" id="A0A2A3LA34"/>
<comment type="caution">
    <text evidence="2">The sequence shown here is derived from an EMBL/GenBank/DDBJ whole genome shotgun (WGS) entry which is preliminary data.</text>
</comment>
<evidence type="ECO:0000313" key="3">
    <source>
        <dbReference type="Proteomes" id="UP000218842"/>
    </source>
</evidence>
<feature type="domain" description="Helix-turn-helix" evidence="1">
    <location>
        <begin position="6"/>
        <end position="48"/>
    </location>
</feature>
<dbReference type="RefSeq" id="WP_083071655.1">
    <property type="nucleotide sequence ID" value="NZ_BDNJ01000014.1"/>
</dbReference>
<gene>
    <name evidence="2" type="ORF">XV03_10405</name>
</gene>
<name>A0A2A3LA34_MYCAV</name>
<dbReference type="Proteomes" id="UP000218842">
    <property type="component" value="Unassembled WGS sequence"/>
</dbReference>
<dbReference type="GO" id="GO:0003677">
    <property type="term" value="F:DNA binding"/>
    <property type="evidence" value="ECO:0007669"/>
    <property type="project" value="UniProtKB-KW"/>
</dbReference>
<keyword evidence="2" id="KW-0238">DNA-binding</keyword>
<evidence type="ECO:0000259" key="1">
    <source>
        <dbReference type="Pfam" id="PF12728"/>
    </source>
</evidence>